<feature type="region of interest" description="Disordered" evidence="1">
    <location>
        <begin position="202"/>
        <end position="227"/>
    </location>
</feature>
<sequence length="349" mass="38669">MDVASSSSSEGCLVDGEAVDLLEDNWFFGNLLHSKSKSKSKSAAMPRCFSDPCPSVDDHQAREMLAGDRRWSGSSSPSPRKTSPEGIGRAGAGAESFWAPPVLREEARDGAERALVDEGTPEEVPISAELPPSVEKGVQERKCDPKEGGLDKNEQQPRPVLLRAPSLPPCIGRDRAFEGRENFPRMIKPSRQASLNLTEFLPPRHIPKGMTQSASMSKYRPPKLSDSEKSTIAFNKEMRRRYLTRSNSRKSLSDLEDEEVRGFKELGFSFEEKHLNPKLVDILPGLQEKTQENEDGNGNEAPYLSEGWLAQSYAPAVPKWNAKGGSPEDMKAQIKFWARVVASNVRQEC</sequence>
<dbReference type="InParanoid" id="A0A059BV60"/>
<reference evidence="2" key="1">
    <citation type="submission" date="2013-07" db="EMBL/GenBank/DDBJ databases">
        <title>The genome of Eucalyptus grandis.</title>
        <authorList>
            <person name="Schmutz J."/>
            <person name="Hayes R."/>
            <person name="Myburg A."/>
            <person name="Tuskan G."/>
            <person name="Grattapaglia D."/>
            <person name="Rokhsar D.S."/>
        </authorList>
    </citation>
    <scope>NUCLEOTIDE SEQUENCE</scope>
    <source>
        <tissue evidence="2">Leaf extractions</tissue>
    </source>
</reference>
<dbReference type="KEGG" id="egr:104450110"/>
<dbReference type="OMA" id="PKMANTI"/>
<dbReference type="PANTHER" id="PTHR33785:SF5">
    <property type="entry name" value="SERINE_ARGININE REPETITIVE MATRIX PROTEIN"/>
    <property type="match status" value="1"/>
</dbReference>
<dbReference type="Gramene" id="KCW69982">
    <property type="protein sequence ID" value="KCW69982"/>
    <property type="gene ID" value="EUGRSUZ_F03292"/>
</dbReference>
<feature type="region of interest" description="Disordered" evidence="1">
    <location>
        <begin position="36"/>
        <end position="101"/>
    </location>
</feature>
<name>A0A059BV60_EUCGR</name>
<accession>A0A059BV60</accession>
<protein>
    <recommendedName>
        <fullName evidence="3">DUF1685 domain-containing protein</fullName>
    </recommendedName>
</protein>
<evidence type="ECO:0000256" key="1">
    <source>
        <dbReference type="SAM" id="MobiDB-lite"/>
    </source>
</evidence>
<feature type="region of interest" description="Disordered" evidence="1">
    <location>
        <begin position="117"/>
        <end position="167"/>
    </location>
</feature>
<evidence type="ECO:0000313" key="2">
    <source>
        <dbReference type="EMBL" id="KCW69982.1"/>
    </source>
</evidence>
<dbReference type="FunCoup" id="A0A059BV60">
    <property type="interactions" value="92"/>
</dbReference>
<proteinExistence type="predicted"/>
<organism evidence="2">
    <name type="scientific">Eucalyptus grandis</name>
    <name type="common">Flooded gum</name>
    <dbReference type="NCBI Taxonomy" id="71139"/>
    <lineage>
        <taxon>Eukaryota</taxon>
        <taxon>Viridiplantae</taxon>
        <taxon>Streptophyta</taxon>
        <taxon>Embryophyta</taxon>
        <taxon>Tracheophyta</taxon>
        <taxon>Spermatophyta</taxon>
        <taxon>Magnoliopsida</taxon>
        <taxon>eudicotyledons</taxon>
        <taxon>Gunneridae</taxon>
        <taxon>Pentapetalae</taxon>
        <taxon>rosids</taxon>
        <taxon>malvids</taxon>
        <taxon>Myrtales</taxon>
        <taxon>Myrtaceae</taxon>
        <taxon>Myrtoideae</taxon>
        <taxon>Eucalypteae</taxon>
        <taxon>Eucalyptus</taxon>
    </lineage>
</organism>
<feature type="compositionally biased region" description="Basic and acidic residues" evidence="1">
    <location>
        <begin position="56"/>
        <end position="71"/>
    </location>
</feature>
<dbReference type="EMBL" id="KK198758">
    <property type="protein sequence ID" value="KCW69982.1"/>
    <property type="molecule type" value="Genomic_DNA"/>
</dbReference>
<dbReference type="AlphaFoldDB" id="A0A059BV60"/>
<dbReference type="OrthoDB" id="1875420at2759"/>
<gene>
    <name evidence="2" type="ORF">EUGRSUZ_F03292</name>
</gene>
<dbReference type="PANTHER" id="PTHR33785">
    <property type="entry name" value="OS06G0550800 PROTEIN"/>
    <property type="match status" value="1"/>
</dbReference>
<feature type="compositionally biased region" description="Low complexity" evidence="1">
    <location>
        <begin position="72"/>
        <end position="81"/>
    </location>
</feature>
<feature type="compositionally biased region" description="Basic and acidic residues" evidence="1">
    <location>
        <begin position="137"/>
        <end position="155"/>
    </location>
</feature>
<dbReference type="eggNOG" id="ENOG502RYCX">
    <property type="taxonomic scope" value="Eukaryota"/>
</dbReference>
<evidence type="ECO:0008006" key="3">
    <source>
        <dbReference type="Google" id="ProtNLM"/>
    </source>
</evidence>
<dbReference type="STRING" id="71139.A0A059BV60"/>